<dbReference type="AlphaFoldDB" id="A0A0S4TYE4"/>
<evidence type="ECO:0000256" key="1">
    <source>
        <dbReference type="SAM" id="SignalP"/>
    </source>
</evidence>
<sequence length="83" mass="9283">MNCKRILLGLALLFLTLFGTACTPQVRVERLLPPQELLADCEHATAPDERTNAGLVRWLKAEQYAMDVCNADKAALRAWAQEK</sequence>
<dbReference type="Pfam" id="PF23793">
    <property type="entry name" value="LysC"/>
    <property type="match status" value="1"/>
</dbReference>
<evidence type="ECO:0008006" key="3">
    <source>
        <dbReference type="Google" id="ProtNLM"/>
    </source>
</evidence>
<name>A0A0S4TYE4_RALSL</name>
<reference evidence="2" key="1">
    <citation type="submission" date="2015-10" db="EMBL/GenBank/DDBJ databases">
        <authorList>
            <person name="Gilbert D.G."/>
        </authorList>
    </citation>
    <scope>NUCLEOTIDE SEQUENCE</scope>
    <source>
        <strain evidence="2">Phyl III-seqv23</strain>
    </source>
</reference>
<evidence type="ECO:0000313" key="2">
    <source>
        <dbReference type="EMBL" id="CUV14693.1"/>
    </source>
</evidence>
<feature type="signal peptide" evidence="1">
    <location>
        <begin position="1"/>
        <end position="21"/>
    </location>
</feature>
<gene>
    <name evidence="2" type="ORF">RUN39_v1_920108</name>
</gene>
<keyword evidence="1" id="KW-0732">Signal</keyword>
<proteinExistence type="predicted"/>
<organism evidence="2">
    <name type="scientific">Ralstonia solanacearum</name>
    <name type="common">Pseudomonas solanacearum</name>
    <dbReference type="NCBI Taxonomy" id="305"/>
    <lineage>
        <taxon>Bacteria</taxon>
        <taxon>Pseudomonadati</taxon>
        <taxon>Pseudomonadota</taxon>
        <taxon>Betaproteobacteria</taxon>
        <taxon>Burkholderiales</taxon>
        <taxon>Burkholderiaceae</taxon>
        <taxon>Ralstonia</taxon>
        <taxon>Ralstonia solanacearum species complex</taxon>
    </lineage>
</organism>
<dbReference type="PROSITE" id="PS51257">
    <property type="entry name" value="PROKAR_LIPOPROTEIN"/>
    <property type="match status" value="1"/>
</dbReference>
<protein>
    <recommendedName>
        <fullName evidence="3">Lipoprotein</fullName>
    </recommendedName>
</protein>
<dbReference type="EMBL" id="LN899819">
    <property type="protein sequence ID" value="CUV14693.1"/>
    <property type="molecule type" value="Genomic_DNA"/>
</dbReference>
<accession>A0A0S4TYE4</accession>
<feature type="chain" id="PRO_5013466992" description="Lipoprotein" evidence="1">
    <location>
        <begin position="22"/>
        <end position="83"/>
    </location>
</feature>
<dbReference type="InterPro" id="IPR058979">
    <property type="entry name" value="LysC-like"/>
</dbReference>